<dbReference type="EMBL" id="JABCKV010000584">
    <property type="protein sequence ID" value="KAG5640654.1"/>
    <property type="molecule type" value="Genomic_DNA"/>
</dbReference>
<organism evidence="3 4">
    <name type="scientific">Asterophora parasitica</name>
    <dbReference type="NCBI Taxonomy" id="117018"/>
    <lineage>
        <taxon>Eukaryota</taxon>
        <taxon>Fungi</taxon>
        <taxon>Dikarya</taxon>
        <taxon>Basidiomycota</taxon>
        <taxon>Agaricomycotina</taxon>
        <taxon>Agaricomycetes</taxon>
        <taxon>Agaricomycetidae</taxon>
        <taxon>Agaricales</taxon>
        <taxon>Tricholomatineae</taxon>
        <taxon>Lyophyllaceae</taxon>
        <taxon>Asterophora</taxon>
    </lineage>
</organism>
<keyword evidence="2" id="KW-0812">Transmembrane</keyword>
<keyword evidence="2" id="KW-1133">Transmembrane helix</keyword>
<feature type="compositionally biased region" description="Basic and acidic residues" evidence="1">
    <location>
        <begin position="104"/>
        <end position="116"/>
    </location>
</feature>
<name>A0A9P7G0R0_9AGAR</name>
<dbReference type="AlphaFoldDB" id="A0A9P7G0R0"/>
<accession>A0A9P7G0R0</accession>
<evidence type="ECO:0000313" key="4">
    <source>
        <dbReference type="Proteomes" id="UP000775547"/>
    </source>
</evidence>
<feature type="region of interest" description="Disordered" evidence="1">
    <location>
        <begin position="65"/>
        <end position="140"/>
    </location>
</feature>
<proteinExistence type="predicted"/>
<feature type="transmembrane region" description="Helical" evidence="2">
    <location>
        <begin position="6"/>
        <end position="26"/>
    </location>
</feature>
<comment type="caution">
    <text evidence="3">The sequence shown here is derived from an EMBL/GenBank/DDBJ whole genome shotgun (WGS) entry which is preliminary data.</text>
</comment>
<gene>
    <name evidence="3" type="ORF">DXG03_007656</name>
</gene>
<evidence type="ECO:0000256" key="1">
    <source>
        <dbReference type="SAM" id="MobiDB-lite"/>
    </source>
</evidence>
<evidence type="ECO:0000256" key="2">
    <source>
        <dbReference type="SAM" id="Phobius"/>
    </source>
</evidence>
<dbReference type="OrthoDB" id="3260758at2759"/>
<reference evidence="3" key="2">
    <citation type="submission" date="2021-10" db="EMBL/GenBank/DDBJ databases">
        <title>Phylogenomics reveals ancestral predisposition of the termite-cultivated fungus Termitomyces towards a domesticated lifestyle.</title>
        <authorList>
            <person name="Auxier B."/>
            <person name="Grum-Grzhimaylo A."/>
            <person name="Cardenas M.E."/>
            <person name="Lodge J.D."/>
            <person name="Laessoe T."/>
            <person name="Pedersen O."/>
            <person name="Smith M.E."/>
            <person name="Kuyper T.W."/>
            <person name="Franco-Molano E.A."/>
            <person name="Baroni T.J."/>
            <person name="Aanen D.K."/>
        </authorList>
    </citation>
    <scope>NUCLEOTIDE SEQUENCE</scope>
    <source>
        <strain evidence="3">AP01</strain>
        <tissue evidence="3">Mycelium</tissue>
    </source>
</reference>
<keyword evidence="2" id="KW-0472">Membrane</keyword>
<feature type="compositionally biased region" description="Low complexity" evidence="1">
    <location>
        <begin position="78"/>
        <end position="88"/>
    </location>
</feature>
<evidence type="ECO:0000313" key="3">
    <source>
        <dbReference type="EMBL" id="KAG5640654.1"/>
    </source>
</evidence>
<sequence length="140" mass="15619">MPDDDGHPSLLWIVIPPVLLVSAFYIRKWYQARRLRLYGIGKGAPGFQTNVRRVRVTPEIAARIRRGETVSPDEIAQAAAEAEANGNGNEEEDPPRNSLAGRGVVEERRLDQDKSEPGPVNEWLPESITAPKKRAKGKKR</sequence>
<feature type="compositionally biased region" description="Basic residues" evidence="1">
    <location>
        <begin position="131"/>
        <end position="140"/>
    </location>
</feature>
<reference evidence="3" key="1">
    <citation type="submission" date="2020-07" db="EMBL/GenBank/DDBJ databases">
        <authorList>
            <person name="Nieuwenhuis M."/>
            <person name="Van De Peppel L.J.J."/>
        </authorList>
    </citation>
    <scope>NUCLEOTIDE SEQUENCE</scope>
    <source>
        <strain evidence="3">AP01</strain>
        <tissue evidence="3">Mycelium</tissue>
    </source>
</reference>
<keyword evidence="4" id="KW-1185">Reference proteome</keyword>
<dbReference type="Proteomes" id="UP000775547">
    <property type="component" value="Unassembled WGS sequence"/>
</dbReference>
<protein>
    <submittedName>
        <fullName evidence="3">Uncharacterized protein</fullName>
    </submittedName>
</protein>